<gene>
    <name evidence="1" type="ORF">FGU71_09965</name>
</gene>
<dbReference type="Proteomes" id="UP000316343">
    <property type="component" value="Unassembled WGS sequence"/>
</dbReference>
<accession>A0A547PDC8</accession>
<comment type="caution">
    <text evidence="1">The sequence shown here is derived from an EMBL/GenBank/DDBJ whole genome shotgun (WGS) entry which is preliminary data.</text>
</comment>
<protein>
    <submittedName>
        <fullName evidence="1">Uncharacterized protein</fullName>
    </submittedName>
</protein>
<organism evidence="1 2">
    <name type="scientific">Erythrobacter insulae</name>
    <dbReference type="NCBI Taxonomy" id="2584124"/>
    <lineage>
        <taxon>Bacteria</taxon>
        <taxon>Pseudomonadati</taxon>
        <taxon>Pseudomonadota</taxon>
        <taxon>Alphaproteobacteria</taxon>
        <taxon>Sphingomonadales</taxon>
        <taxon>Erythrobacteraceae</taxon>
        <taxon>Erythrobacter/Porphyrobacter group</taxon>
        <taxon>Erythrobacter</taxon>
    </lineage>
</organism>
<dbReference type="RefSeq" id="WP_142788424.1">
    <property type="nucleotide sequence ID" value="NZ_VHJK01000001.1"/>
</dbReference>
<dbReference type="PROSITE" id="PS51257">
    <property type="entry name" value="PROKAR_LIPOPROTEIN"/>
    <property type="match status" value="1"/>
</dbReference>
<evidence type="ECO:0000313" key="1">
    <source>
        <dbReference type="EMBL" id="TRD12151.1"/>
    </source>
</evidence>
<evidence type="ECO:0000313" key="2">
    <source>
        <dbReference type="Proteomes" id="UP000316343"/>
    </source>
</evidence>
<reference evidence="1 2" key="1">
    <citation type="submission" date="2019-06" db="EMBL/GenBank/DDBJ databases">
        <title>Erythrobacter insulae sp. nov., isolated from a tidal flat.</title>
        <authorList>
            <person name="Yoon J.-H."/>
        </authorList>
    </citation>
    <scope>NUCLEOTIDE SEQUENCE [LARGE SCALE GENOMIC DNA]</scope>
    <source>
        <strain evidence="1 2">JBTF-M21</strain>
    </source>
</reference>
<sequence>MKQSFILTLLAPVALVSACKPPPTDAGLDREIPVAAPTFASDPLPSPDTEQAVWAPSTEARRIIYGVPGEPAMLALACVERDGQSEALRITRISPADEGATALLALIGNGAIGRIEVDATKQGNRFVWQGELSAADTKWEPLNGPRQATVTVPGAGMVTLNASRLPEDLLQECRSL</sequence>
<name>A0A547PDC8_9SPHN</name>
<proteinExistence type="predicted"/>
<dbReference type="OrthoDB" id="7391054at2"/>
<dbReference type="AlphaFoldDB" id="A0A547PDC8"/>
<keyword evidence="2" id="KW-1185">Reference proteome</keyword>
<dbReference type="EMBL" id="VHJK01000001">
    <property type="protein sequence ID" value="TRD12151.1"/>
    <property type="molecule type" value="Genomic_DNA"/>
</dbReference>